<keyword evidence="3" id="KW-0239">DNA-directed DNA polymerase</keyword>
<protein>
    <recommendedName>
        <fullName evidence="1">DNA polymerase delta catalytic subunit</fullName>
    </recommendedName>
</protein>
<feature type="domain" description="DNA-directed DNA polymerase family B exonuclease" evidence="2">
    <location>
        <begin position="172"/>
        <end position="408"/>
    </location>
</feature>
<sequence>MEVFMLTTDARDEDMDPTKAAANHERFKACIDLIQSYKKRDDEHPDDYGGAAYAEDTAKQCFIYMYGRTAEGKSVCLRIPFAPALYLEAPEGWGHAESTATAERIYLSINGRAYGGIARECVFRAGYHGDKDFLFYKLQVTSDKALKQCQYALQKKPLNVWVLKRDPHRFALYEANVPPVIQFFHETGSLPCGWHTIDLGGRKPVDKARQVSTCDLEFLIPQTAIRAKRTEAGQGAEIPPLVECSFDIEAYTTDGSFPEGSFEGARTITIGSTFKVYGQKEPYLRHVITLKDCAPIEGVVVENYDSEGEVIMAWQRLLMNESPDVIYSWNGYGFDWNFLYKSARRAGVPVNVGRLKGVPSTLSEKQLESAAFGFNKFLLVSMQGILDLDLMQAVKRSHKLDSYSLENVASVTLNEHKNDMPIRRLFELFEQGTPEGIAEIARYCVQDTALPLRLSDKLNLLFDQIEMSKATFVPIDYLLHRGQQASARKFP</sequence>
<dbReference type="Proteomes" id="UP000054558">
    <property type="component" value="Unassembled WGS sequence"/>
</dbReference>
<dbReference type="OMA" id="EELFCAN"/>
<organism evidence="3 4">
    <name type="scientific">Klebsormidium nitens</name>
    <name type="common">Green alga</name>
    <name type="synonym">Ulothrix nitens</name>
    <dbReference type="NCBI Taxonomy" id="105231"/>
    <lineage>
        <taxon>Eukaryota</taxon>
        <taxon>Viridiplantae</taxon>
        <taxon>Streptophyta</taxon>
        <taxon>Klebsormidiophyceae</taxon>
        <taxon>Klebsormidiales</taxon>
        <taxon>Klebsormidiaceae</taxon>
        <taxon>Klebsormidium</taxon>
    </lineage>
</organism>
<evidence type="ECO:0000313" key="3">
    <source>
        <dbReference type="EMBL" id="GAQ89983.1"/>
    </source>
</evidence>
<dbReference type="InterPro" id="IPR050240">
    <property type="entry name" value="DNA_pol_type-B"/>
</dbReference>
<dbReference type="SUPFAM" id="SSF53098">
    <property type="entry name" value="Ribonuclease H-like"/>
    <property type="match status" value="1"/>
</dbReference>
<dbReference type="InterPro" id="IPR012337">
    <property type="entry name" value="RNaseH-like_sf"/>
</dbReference>
<dbReference type="PANTHER" id="PTHR10322:SF23">
    <property type="entry name" value="DNA POLYMERASE DELTA CATALYTIC SUBUNIT"/>
    <property type="match status" value="1"/>
</dbReference>
<evidence type="ECO:0000256" key="1">
    <source>
        <dbReference type="ARBA" id="ARBA00024411"/>
    </source>
</evidence>
<dbReference type="GO" id="GO:0008296">
    <property type="term" value="F:3'-5'-DNA exonuclease activity"/>
    <property type="evidence" value="ECO:0000318"/>
    <property type="project" value="GO_Central"/>
</dbReference>
<dbReference type="GO" id="GO:0003887">
    <property type="term" value="F:DNA-directed DNA polymerase activity"/>
    <property type="evidence" value="ECO:0000318"/>
    <property type="project" value="GO_Central"/>
</dbReference>
<accession>A0A1Y1IH56</accession>
<dbReference type="PANTHER" id="PTHR10322">
    <property type="entry name" value="DNA POLYMERASE CATALYTIC SUBUNIT"/>
    <property type="match status" value="1"/>
</dbReference>
<dbReference type="GO" id="GO:0043625">
    <property type="term" value="C:delta DNA polymerase complex"/>
    <property type="evidence" value="ECO:0000318"/>
    <property type="project" value="GO_Central"/>
</dbReference>
<dbReference type="STRING" id="105231.A0A1Y1IH56"/>
<gene>
    <name evidence="3" type="ORF">KFL_005860020</name>
</gene>
<keyword evidence="3" id="KW-0808">Transferase</keyword>
<keyword evidence="4" id="KW-1185">Reference proteome</keyword>
<dbReference type="AlphaFoldDB" id="A0A1Y1IH56"/>
<dbReference type="EMBL" id="DF237535">
    <property type="protein sequence ID" value="GAQ89983.1"/>
    <property type="molecule type" value="Genomic_DNA"/>
</dbReference>
<name>A0A1Y1IH56_KLENI</name>
<proteinExistence type="predicted"/>
<dbReference type="GO" id="GO:0006287">
    <property type="term" value="P:base-excision repair, gap-filling"/>
    <property type="evidence" value="ECO:0000318"/>
    <property type="project" value="GO_Central"/>
</dbReference>
<dbReference type="GO" id="GO:0045004">
    <property type="term" value="P:DNA replication proofreading"/>
    <property type="evidence" value="ECO:0000318"/>
    <property type="project" value="GO_Central"/>
</dbReference>
<keyword evidence="3" id="KW-0548">Nucleotidyltransferase</keyword>
<dbReference type="OrthoDB" id="2414538at2759"/>
<dbReference type="InterPro" id="IPR006133">
    <property type="entry name" value="DNA-dir_DNA_pol_B_exonuc"/>
</dbReference>
<dbReference type="InterPro" id="IPR036397">
    <property type="entry name" value="RNaseH_sf"/>
</dbReference>
<dbReference type="Pfam" id="PF03104">
    <property type="entry name" value="DNA_pol_B_exo1"/>
    <property type="match status" value="1"/>
</dbReference>
<dbReference type="Gene3D" id="3.30.342.10">
    <property type="entry name" value="DNA Polymerase, chain B, domain 1"/>
    <property type="match status" value="1"/>
</dbReference>
<reference evidence="3 4" key="1">
    <citation type="journal article" date="2014" name="Nat. Commun.">
        <title>Klebsormidium flaccidum genome reveals primary factors for plant terrestrial adaptation.</title>
        <authorList>
            <person name="Hori K."/>
            <person name="Maruyama F."/>
            <person name="Fujisawa T."/>
            <person name="Togashi T."/>
            <person name="Yamamoto N."/>
            <person name="Seo M."/>
            <person name="Sato S."/>
            <person name="Yamada T."/>
            <person name="Mori H."/>
            <person name="Tajima N."/>
            <person name="Moriyama T."/>
            <person name="Ikeuchi M."/>
            <person name="Watanabe M."/>
            <person name="Wada H."/>
            <person name="Kobayashi K."/>
            <person name="Saito M."/>
            <person name="Masuda T."/>
            <person name="Sasaki-Sekimoto Y."/>
            <person name="Mashiguchi K."/>
            <person name="Awai K."/>
            <person name="Shimojima M."/>
            <person name="Masuda S."/>
            <person name="Iwai M."/>
            <person name="Nobusawa T."/>
            <person name="Narise T."/>
            <person name="Kondo S."/>
            <person name="Saito H."/>
            <person name="Sato R."/>
            <person name="Murakawa M."/>
            <person name="Ihara Y."/>
            <person name="Oshima-Yamada Y."/>
            <person name="Ohtaka K."/>
            <person name="Satoh M."/>
            <person name="Sonobe K."/>
            <person name="Ishii M."/>
            <person name="Ohtani R."/>
            <person name="Kanamori-Sato M."/>
            <person name="Honoki R."/>
            <person name="Miyazaki D."/>
            <person name="Mochizuki H."/>
            <person name="Umetsu J."/>
            <person name="Higashi K."/>
            <person name="Shibata D."/>
            <person name="Kamiya Y."/>
            <person name="Sato N."/>
            <person name="Nakamura Y."/>
            <person name="Tabata S."/>
            <person name="Ida S."/>
            <person name="Kurokawa K."/>
            <person name="Ohta H."/>
        </authorList>
    </citation>
    <scope>NUCLEOTIDE SEQUENCE [LARGE SCALE GENOMIC DNA]</scope>
    <source>
        <strain evidence="3 4">NIES-2285</strain>
    </source>
</reference>
<dbReference type="Gene3D" id="3.30.420.10">
    <property type="entry name" value="Ribonuclease H-like superfamily/Ribonuclease H"/>
    <property type="match status" value="1"/>
</dbReference>
<dbReference type="GO" id="GO:0006261">
    <property type="term" value="P:DNA-templated DNA replication"/>
    <property type="evidence" value="ECO:0000318"/>
    <property type="project" value="GO_Central"/>
</dbReference>
<evidence type="ECO:0000259" key="2">
    <source>
        <dbReference type="Pfam" id="PF03104"/>
    </source>
</evidence>
<evidence type="ECO:0000313" key="4">
    <source>
        <dbReference type="Proteomes" id="UP000054558"/>
    </source>
</evidence>
<dbReference type="GO" id="GO:0006297">
    <property type="term" value="P:nucleotide-excision repair, DNA gap filling"/>
    <property type="evidence" value="ECO:0000318"/>
    <property type="project" value="GO_Central"/>
</dbReference>
<dbReference type="GO" id="GO:0003676">
    <property type="term" value="F:nucleic acid binding"/>
    <property type="evidence" value="ECO:0007669"/>
    <property type="project" value="InterPro"/>
</dbReference>